<name>A0A5B0VDV3_9GAMM</name>
<evidence type="ECO:0000256" key="1">
    <source>
        <dbReference type="ARBA" id="ARBA00022649"/>
    </source>
</evidence>
<protein>
    <recommendedName>
        <fullName evidence="4">Acetoacetyl-CoA synthase</fullName>
    </recommendedName>
</protein>
<reference evidence="2 3" key="1">
    <citation type="submission" date="2019-08" db="EMBL/GenBank/DDBJ databases">
        <title>Marinobacter ZYF650 sp. nov., a marine bacterium isolated from seawater of the Mariana trench.</title>
        <authorList>
            <person name="Ahmad W."/>
        </authorList>
    </citation>
    <scope>NUCLEOTIDE SEQUENCE [LARGE SCALE GENOMIC DNA]</scope>
    <source>
        <strain evidence="2 3">ZYF650</strain>
    </source>
</reference>
<evidence type="ECO:0008006" key="4">
    <source>
        <dbReference type="Google" id="ProtNLM"/>
    </source>
</evidence>
<organism evidence="2 3">
    <name type="scientific">Marinobacter salinexigens</name>
    <dbReference type="NCBI Taxonomy" id="2919747"/>
    <lineage>
        <taxon>Bacteria</taxon>
        <taxon>Pseudomonadati</taxon>
        <taxon>Pseudomonadota</taxon>
        <taxon>Gammaproteobacteria</taxon>
        <taxon>Pseudomonadales</taxon>
        <taxon>Marinobacteraceae</taxon>
        <taxon>Marinobacter</taxon>
    </lineage>
</organism>
<keyword evidence="3" id="KW-1185">Reference proteome</keyword>
<dbReference type="Proteomes" id="UP000323161">
    <property type="component" value="Unassembled WGS sequence"/>
</dbReference>
<gene>
    <name evidence="2" type="ORF">FWJ25_13860</name>
</gene>
<dbReference type="RefSeq" id="WP_043320922.1">
    <property type="nucleotide sequence ID" value="NZ_VTUU01000006.1"/>
</dbReference>
<accession>A0A5B0VDV3</accession>
<keyword evidence="1" id="KW-1277">Toxin-antitoxin system</keyword>
<evidence type="ECO:0000313" key="3">
    <source>
        <dbReference type="Proteomes" id="UP000323161"/>
    </source>
</evidence>
<comment type="caution">
    <text evidence="2">The sequence shown here is derived from an EMBL/GenBank/DDBJ whole genome shotgun (WGS) entry which is preliminary data.</text>
</comment>
<dbReference type="Pfam" id="PF07362">
    <property type="entry name" value="CcdA"/>
    <property type="match status" value="1"/>
</dbReference>
<dbReference type="EMBL" id="VTUU01000006">
    <property type="protein sequence ID" value="KAA1172890.1"/>
    <property type="molecule type" value="Genomic_DNA"/>
</dbReference>
<dbReference type="InterPro" id="IPR009956">
    <property type="entry name" value="Post-segregation_anti-tox_CcdA"/>
</dbReference>
<evidence type="ECO:0000313" key="2">
    <source>
        <dbReference type="EMBL" id="KAA1172890.1"/>
    </source>
</evidence>
<sequence length="81" mass="9085">MKSIYDHSAAKKPTNLSLNKDLLTKAKQLNINLSATLEKALAAEVSKRQAEEWLKANQKGLEACNEFVEKNGLFSDAFRDF</sequence>
<proteinExistence type="predicted"/>
<dbReference type="AlphaFoldDB" id="A0A5B0VDV3"/>